<gene>
    <name evidence="19" type="primary">cobS</name>
    <name evidence="20" type="ORF">H8R94_02155</name>
</gene>
<evidence type="ECO:0000256" key="12">
    <source>
        <dbReference type="ARBA" id="ARBA00022989"/>
    </source>
</evidence>
<evidence type="ECO:0000256" key="13">
    <source>
        <dbReference type="ARBA" id="ARBA00023136"/>
    </source>
</evidence>
<organism evidence="20 21">
    <name type="scientific">Roseburia lenta</name>
    <dbReference type="NCBI Taxonomy" id="2763061"/>
    <lineage>
        <taxon>Bacteria</taxon>
        <taxon>Bacillati</taxon>
        <taxon>Bacillota</taxon>
        <taxon>Clostridia</taxon>
        <taxon>Lachnospirales</taxon>
        <taxon>Lachnospiraceae</taxon>
        <taxon>Roseburia</taxon>
    </lineage>
</organism>
<evidence type="ECO:0000313" key="21">
    <source>
        <dbReference type="Proteomes" id="UP000643810"/>
    </source>
</evidence>
<feature type="transmembrane region" description="Helical" evidence="19">
    <location>
        <begin position="34"/>
        <end position="54"/>
    </location>
</feature>
<protein>
    <recommendedName>
        <fullName evidence="6 19">Adenosylcobinamide-GDP ribazoletransferase</fullName>
        <ecNumber evidence="5 19">2.7.8.26</ecNumber>
    </recommendedName>
    <alternativeName>
        <fullName evidence="16 19">Cobalamin synthase</fullName>
    </alternativeName>
    <alternativeName>
        <fullName evidence="15 19">Cobalamin-5'-phosphate synthase</fullName>
    </alternativeName>
</protein>
<dbReference type="RefSeq" id="WP_118534679.1">
    <property type="nucleotide sequence ID" value="NZ_JACOPG010000001.1"/>
</dbReference>
<evidence type="ECO:0000256" key="8">
    <source>
        <dbReference type="ARBA" id="ARBA00022573"/>
    </source>
</evidence>
<dbReference type="InterPro" id="IPR003805">
    <property type="entry name" value="CobS"/>
</dbReference>
<evidence type="ECO:0000256" key="6">
    <source>
        <dbReference type="ARBA" id="ARBA00015850"/>
    </source>
</evidence>
<comment type="cofactor">
    <cofactor evidence="1 19">
        <name>Mg(2+)</name>
        <dbReference type="ChEBI" id="CHEBI:18420"/>
    </cofactor>
</comment>
<feature type="transmembrane region" description="Helical" evidence="19">
    <location>
        <begin position="204"/>
        <end position="220"/>
    </location>
</feature>
<evidence type="ECO:0000256" key="16">
    <source>
        <dbReference type="ARBA" id="ARBA00032853"/>
    </source>
</evidence>
<comment type="catalytic activity">
    <reaction evidence="17 19">
        <text>alpha-ribazole + adenosylcob(III)inamide-GDP = adenosylcob(III)alamin + GMP + H(+)</text>
        <dbReference type="Rhea" id="RHEA:16049"/>
        <dbReference type="ChEBI" id="CHEBI:10329"/>
        <dbReference type="ChEBI" id="CHEBI:15378"/>
        <dbReference type="ChEBI" id="CHEBI:18408"/>
        <dbReference type="ChEBI" id="CHEBI:58115"/>
        <dbReference type="ChEBI" id="CHEBI:60487"/>
        <dbReference type="EC" id="2.7.8.26"/>
    </reaction>
</comment>
<evidence type="ECO:0000256" key="18">
    <source>
        <dbReference type="ARBA" id="ARBA00049504"/>
    </source>
</evidence>
<comment type="subcellular location">
    <subcellularLocation>
        <location evidence="2 19">Cell membrane</location>
        <topology evidence="2 19">Multi-pass membrane protein</topology>
    </subcellularLocation>
</comment>
<dbReference type="PANTHER" id="PTHR34148">
    <property type="entry name" value="ADENOSYLCOBINAMIDE-GDP RIBAZOLETRANSFERASE"/>
    <property type="match status" value="1"/>
</dbReference>
<evidence type="ECO:0000256" key="3">
    <source>
        <dbReference type="ARBA" id="ARBA00004663"/>
    </source>
</evidence>
<comment type="function">
    <text evidence="14 19">Joins adenosylcobinamide-GDP and alpha-ribazole to generate adenosylcobalamin (Ado-cobalamin). Also synthesizes adenosylcobalamin 5'-phosphate from adenosylcobinamide-GDP and alpha-ribazole 5'-phosphate.</text>
</comment>
<dbReference type="PANTHER" id="PTHR34148:SF1">
    <property type="entry name" value="ADENOSYLCOBINAMIDE-GDP RIBAZOLETRANSFERASE"/>
    <property type="match status" value="1"/>
</dbReference>
<keyword evidence="13 19" id="KW-0472">Membrane</keyword>
<name>A0ABR7GDB2_9FIRM</name>
<evidence type="ECO:0000256" key="15">
    <source>
        <dbReference type="ARBA" id="ARBA00032605"/>
    </source>
</evidence>
<feature type="transmembrane region" description="Helical" evidence="19">
    <location>
        <begin position="232"/>
        <end position="254"/>
    </location>
</feature>
<keyword evidence="9 19" id="KW-0808">Transferase</keyword>
<feature type="transmembrane region" description="Helical" evidence="19">
    <location>
        <begin position="110"/>
        <end position="132"/>
    </location>
</feature>
<comment type="pathway">
    <text evidence="3 19">Cofactor biosynthesis; adenosylcobalamin biosynthesis; adenosylcobalamin from cob(II)yrinate a,c-diamide: step 7/7.</text>
</comment>
<dbReference type="Pfam" id="PF02654">
    <property type="entry name" value="CobS"/>
    <property type="match status" value="1"/>
</dbReference>
<proteinExistence type="inferred from homology"/>
<evidence type="ECO:0000256" key="4">
    <source>
        <dbReference type="ARBA" id="ARBA00010561"/>
    </source>
</evidence>
<keyword evidence="12 19" id="KW-1133">Transmembrane helix</keyword>
<evidence type="ECO:0000313" key="20">
    <source>
        <dbReference type="EMBL" id="MBC5685425.1"/>
    </source>
</evidence>
<accession>A0ABR7GDB2</accession>
<comment type="caution">
    <text evidence="20">The sequence shown here is derived from an EMBL/GenBank/DDBJ whole genome shotgun (WGS) entry which is preliminary data.</text>
</comment>
<evidence type="ECO:0000256" key="9">
    <source>
        <dbReference type="ARBA" id="ARBA00022679"/>
    </source>
</evidence>
<comment type="similarity">
    <text evidence="4 19">Belongs to the CobS family.</text>
</comment>
<reference evidence="20 21" key="1">
    <citation type="submission" date="2020-08" db="EMBL/GenBank/DDBJ databases">
        <title>Genome public.</title>
        <authorList>
            <person name="Liu C."/>
            <person name="Sun Q."/>
        </authorList>
    </citation>
    <scope>NUCLEOTIDE SEQUENCE [LARGE SCALE GENOMIC DNA]</scope>
    <source>
        <strain evidence="20 21">NSJ-9</strain>
    </source>
</reference>
<evidence type="ECO:0000256" key="11">
    <source>
        <dbReference type="ARBA" id="ARBA00022842"/>
    </source>
</evidence>
<feature type="transmembrane region" description="Helical" evidence="19">
    <location>
        <begin position="179"/>
        <end position="198"/>
    </location>
</feature>
<keyword evidence="10 19" id="KW-0812">Transmembrane</keyword>
<dbReference type="Proteomes" id="UP000643810">
    <property type="component" value="Unassembled WGS sequence"/>
</dbReference>
<dbReference type="HAMAP" id="MF_00719">
    <property type="entry name" value="CobS"/>
    <property type="match status" value="1"/>
</dbReference>
<evidence type="ECO:0000256" key="17">
    <source>
        <dbReference type="ARBA" id="ARBA00048623"/>
    </source>
</evidence>
<feature type="transmembrane region" description="Helical" evidence="19">
    <location>
        <begin position="138"/>
        <end position="159"/>
    </location>
</feature>
<evidence type="ECO:0000256" key="2">
    <source>
        <dbReference type="ARBA" id="ARBA00004651"/>
    </source>
</evidence>
<evidence type="ECO:0000256" key="5">
    <source>
        <dbReference type="ARBA" id="ARBA00013200"/>
    </source>
</evidence>
<comment type="catalytic activity">
    <reaction evidence="18 19">
        <text>alpha-ribazole 5'-phosphate + adenosylcob(III)inamide-GDP = adenosylcob(III)alamin 5'-phosphate + GMP + H(+)</text>
        <dbReference type="Rhea" id="RHEA:23560"/>
        <dbReference type="ChEBI" id="CHEBI:15378"/>
        <dbReference type="ChEBI" id="CHEBI:57918"/>
        <dbReference type="ChEBI" id="CHEBI:58115"/>
        <dbReference type="ChEBI" id="CHEBI:60487"/>
        <dbReference type="ChEBI" id="CHEBI:60493"/>
        <dbReference type="EC" id="2.7.8.26"/>
    </reaction>
</comment>
<keyword evidence="7 19" id="KW-1003">Cell membrane</keyword>
<dbReference type="EC" id="2.7.8.26" evidence="5 19"/>
<evidence type="ECO:0000256" key="7">
    <source>
        <dbReference type="ARBA" id="ARBA00022475"/>
    </source>
</evidence>
<evidence type="ECO:0000256" key="14">
    <source>
        <dbReference type="ARBA" id="ARBA00025228"/>
    </source>
</evidence>
<keyword evidence="21" id="KW-1185">Reference proteome</keyword>
<evidence type="ECO:0000256" key="1">
    <source>
        <dbReference type="ARBA" id="ARBA00001946"/>
    </source>
</evidence>
<evidence type="ECO:0000256" key="19">
    <source>
        <dbReference type="HAMAP-Rule" id="MF_00719"/>
    </source>
</evidence>
<evidence type="ECO:0000256" key="10">
    <source>
        <dbReference type="ARBA" id="ARBA00022692"/>
    </source>
</evidence>
<sequence>MRKIAKAIGVAFSMYSKIPMPHFVWASEDMRYHLLFFPWIGAVIGGLEIAWYHLAGYLGVGKILSVALAVFLPLFVTGGFHMDGFMDTKDALSSYQGKEKKLEILKDPHIGAFAVIHLLSYLLLALGFASVIEGTKAVVAVSAAFFLSRCLSGLSVIHFPGAKKEGSLYTEADTSGAKVVSIGLVIQMLLVVTALFIYSGMNGILVTAACLLMFLYYYLMSRRQFGGITGDLAGYFVCMAELWSVIVVGIYLVLK</sequence>
<keyword evidence="8 19" id="KW-0169">Cobalamin biosynthesis</keyword>
<keyword evidence="11 19" id="KW-0460">Magnesium</keyword>
<feature type="transmembrane region" description="Helical" evidence="19">
    <location>
        <begin position="60"/>
        <end position="80"/>
    </location>
</feature>
<dbReference type="EMBL" id="JACOPG010000001">
    <property type="protein sequence ID" value="MBC5685425.1"/>
    <property type="molecule type" value="Genomic_DNA"/>
</dbReference>